<comment type="function">
    <text evidence="18">Catalyzes the epimerization of the S- and R-forms of NAD(P)HX, a damaged form of NAD(P)H that is a result of enzymatic or heat-dependent hydration. This is a prerequisite for the S-specific NAD(P)H-hydrate dehydratase to allow the repair of both epimers of NAD(P)HX.</text>
</comment>
<dbReference type="EC" id="4.2.1.136" evidence="19"/>
<keyword evidence="8 17" id="KW-0521">NADP</keyword>
<comment type="cofactor">
    <cofactor evidence="17">
        <name>Mg(2+)</name>
        <dbReference type="ChEBI" id="CHEBI:18420"/>
    </cofactor>
</comment>
<comment type="similarity">
    <text evidence="17">Belongs to the NnrD/CARKD family.</text>
</comment>
<comment type="similarity">
    <text evidence="4 19">In the C-terminal section; belongs to the NnrD/CARKD family.</text>
</comment>
<feature type="binding site" evidence="18">
    <location>
        <position position="153"/>
    </location>
    <ligand>
        <name>(6S)-NADPHX</name>
        <dbReference type="ChEBI" id="CHEBI:64076"/>
    </ligand>
</feature>
<evidence type="ECO:0000313" key="22">
    <source>
        <dbReference type="EMBL" id="MFC4356343.1"/>
    </source>
</evidence>
<feature type="binding site" evidence="17">
    <location>
        <position position="419"/>
    </location>
    <ligand>
        <name>(6S)-NADPHX</name>
        <dbReference type="ChEBI" id="CHEBI:64076"/>
    </ligand>
</feature>
<feature type="binding site" evidence="18">
    <location>
        <position position="156"/>
    </location>
    <ligand>
        <name>K(+)</name>
        <dbReference type="ChEBI" id="CHEBI:29103"/>
    </ligand>
</feature>
<feature type="binding site" evidence="17">
    <location>
        <position position="308"/>
    </location>
    <ligand>
        <name>(6S)-NADPHX</name>
        <dbReference type="ChEBI" id="CHEBI:64076"/>
    </ligand>
</feature>
<dbReference type="EC" id="5.1.99.6" evidence="19"/>
<dbReference type="NCBIfam" id="TIGR00197">
    <property type="entry name" value="yjeF_nterm"/>
    <property type="match status" value="1"/>
</dbReference>
<keyword evidence="7 17" id="KW-0067">ATP-binding</keyword>
<dbReference type="Pfam" id="PF03853">
    <property type="entry name" value="YjeF_N"/>
    <property type="match status" value="1"/>
</dbReference>
<dbReference type="Gene3D" id="3.40.50.10260">
    <property type="entry name" value="YjeF N-terminal domain"/>
    <property type="match status" value="1"/>
</dbReference>
<evidence type="ECO:0000256" key="9">
    <source>
        <dbReference type="ARBA" id="ARBA00022958"/>
    </source>
</evidence>
<dbReference type="Proteomes" id="UP001595921">
    <property type="component" value="Unassembled WGS sequence"/>
</dbReference>
<organism evidence="22 23">
    <name type="scientific">Halobium salinum</name>
    <dbReference type="NCBI Taxonomy" id="1364940"/>
    <lineage>
        <taxon>Archaea</taxon>
        <taxon>Methanobacteriati</taxon>
        <taxon>Methanobacteriota</taxon>
        <taxon>Stenosarchaea group</taxon>
        <taxon>Halobacteria</taxon>
        <taxon>Halobacteriales</taxon>
        <taxon>Haloferacaceae</taxon>
        <taxon>Halobium</taxon>
    </lineage>
</organism>
<evidence type="ECO:0000256" key="18">
    <source>
        <dbReference type="HAMAP-Rule" id="MF_01966"/>
    </source>
</evidence>
<name>A0ABD5P6I9_9EURY</name>
<evidence type="ECO:0000256" key="4">
    <source>
        <dbReference type="ARBA" id="ARBA00009524"/>
    </source>
</evidence>
<keyword evidence="12 17" id="KW-0456">Lyase</keyword>
<gene>
    <name evidence="17" type="primary">nnrD</name>
    <name evidence="18" type="synonym">nnrE</name>
    <name evidence="22" type="ORF">ACFO0N_00100</name>
</gene>
<feature type="binding site" evidence="17">
    <location>
        <position position="418"/>
    </location>
    <ligand>
        <name>AMP</name>
        <dbReference type="ChEBI" id="CHEBI:456215"/>
    </ligand>
</feature>
<keyword evidence="11 18" id="KW-0413">Isomerase</keyword>
<comment type="function">
    <text evidence="14 19">Bifunctional enzyme that catalyzes the epimerization of the S- and R-forms of NAD(P)HX and the dehydration of the S-form of NAD(P)HX at the expense of ADP, which is converted to AMP. This allows the repair of both epimers of NAD(P)HX, a damaged form of NAD(P)H that is a result of enzymatic or heat-dependent hydration.</text>
</comment>
<dbReference type="NCBIfam" id="TIGR00196">
    <property type="entry name" value="yjeF_cterm"/>
    <property type="match status" value="1"/>
</dbReference>
<dbReference type="HAMAP" id="MF_01965">
    <property type="entry name" value="NADHX_dehydratase"/>
    <property type="match status" value="1"/>
</dbReference>
<feature type="binding site" evidence="18">
    <location>
        <begin position="124"/>
        <end position="130"/>
    </location>
    <ligand>
        <name>(6S)-NADPHX</name>
        <dbReference type="ChEBI" id="CHEBI:64076"/>
    </ligand>
</feature>
<evidence type="ECO:0000256" key="17">
    <source>
        <dbReference type="HAMAP-Rule" id="MF_01965"/>
    </source>
</evidence>
<dbReference type="PIRSF" id="PIRSF017184">
    <property type="entry name" value="Nnr"/>
    <property type="match status" value="1"/>
</dbReference>
<comment type="subunit">
    <text evidence="17">Homotetramer.</text>
</comment>
<keyword evidence="13" id="KW-0511">Multifunctional enzyme</keyword>
<evidence type="ECO:0000256" key="1">
    <source>
        <dbReference type="ARBA" id="ARBA00000013"/>
    </source>
</evidence>
<dbReference type="EMBL" id="JBHSDS010000001">
    <property type="protein sequence ID" value="MFC4356343.1"/>
    <property type="molecule type" value="Genomic_DNA"/>
</dbReference>
<comment type="similarity">
    <text evidence="18">Belongs to the NnrE/AIBP family.</text>
</comment>
<keyword evidence="6 17" id="KW-0547">Nucleotide-binding</keyword>
<dbReference type="GO" id="GO:0046496">
    <property type="term" value="P:nicotinamide nucleotide metabolic process"/>
    <property type="evidence" value="ECO:0007669"/>
    <property type="project" value="UniProtKB-UniRule"/>
</dbReference>
<feature type="domain" description="YjeF N-terminal" evidence="21">
    <location>
        <begin position="7"/>
        <end position="205"/>
    </location>
</feature>
<comment type="caution">
    <text evidence="17">Lacks conserved residue(s) required for the propagation of feature annotation.</text>
</comment>
<evidence type="ECO:0000256" key="5">
    <source>
        <dbReference type="ARBA" id="ARBA00022723"/>
    </source>
</evidence>
<feature type="binding site" evidence="17">
    <location>
        <position position="240"/>
    </location>
    <ligand>
        <name>(6S)-NADPHX</name>
        <dbReference type="ChEBI" id="CHEBI:64076"/>
    </ligand>
</feature>
<evidence type="ECO:0000256" key="7">
    <source>
        <dbReference type="ARBA" id="ARBA00022840"/>
    </source>
</evidence>
<keyword evidence="5 18" id="KW-0479">Metal-binding</keyword>
<comment type="catalytic activity">
    <reaction evidence="1 18 19">
        <text>(6R)-NADHX = (6S)-NADHX</text>
        <dbReference type="Rhea" id="RHEA:32215"/>
        <dbReference type="ChEBI" id="CHEBI:64074"/>
        <dbReference type="ChEBI" id="CHEBI:64075"/>
        <dbReference type="EC" id="5.1.99.6"/>
    </reaction>
</comment>
<dbReference type="PANTHER" id="PTHR12592">
    <property type="entry name" value="ATP-DEPENDENT (S)-NAD(P)H-HYDRATE DEHYDRATASE FAMILY MEMBER"/>
    <property type="match status" value="1"/>
</dbReference>
<comment type="caution">
    <text evidence="22">The sequence shown here is derived from an EMBL/GenBank/DDBJ whole genome shotgun (WGS) entry which is preliminary data.</text>
</comment>
<accession>A0ABD5P6I9</accession>
<dbReference type="HAMAP" id="MF_01966">
    <property type="entry name" value="NADHX_epimerase"/>
    <property type="match status" value="1"/>
</dbReference>
<evidence type="ECO:0000259" key="21">
    <source>
        <dbReference type="PROSITE" id="PS51385"/>
    </source>
</evidence>
<comment type="function">
    <text evidence="17">Catalyzes the dehydration of the S-form of NAD(P)HX at the expense of ADP, which is converted to AMP. Together with NAD(P)HX epimerase, which catalyzes the epimerization of the S- and R-forms, the enzyme allows the repair of both epimers of NAD(P)HX, a damaged form of NAD(P)H that is a result of enzymatic or heat-dependent hydration.</text>
</comment>
<evidence type="ECO:0000256" key="16">
    <source>
        <dbReference type="ARBA" id="ARBA00049209"/>
    </source>
</evidence>
<dbReference type="Gene3D" id="3.40.1190.20">
    <property type="match status" value="1"/>
</dbReference>
<dbReference type="InterPro" id="IPR017953">
    <property type="entry name" value="Carbohydrate_kinase_pred_CS"/>
</dbReference>
<feature type="binding site" evidence="18">
    <location>
        <begin position="54"/>
        <end position="58"/>
    </location>
    <ligand>
        <name>(6S)-NADPHX</name>
        <dbReference type="ChEBI" id="CHEBI:64076"/>
    </ligand>
</feature>
<dbReference type="PANTHER" id="PTHR12592:SF0">
    <property type="entry name" value="ATP-DEPENDENT (S)-NAD(P)H-HYDRATE DEHYDRATASE"/>
    <property type="match status" value="1"/>
</dbReference>
<dbReference type="CDD" id="cd01171">
    <property type="entry name" value="YXKO-related"/>
    <property type="match status" value="1"/>
</dbReference>
<dbReference type="InterPro" id="IPR029056">
    <property type="entry name" value="Ribokinase-like"/>
</dbReference>
<dbReference type="GO" id="GO:0052856">
    <property type="term" value="F:NAD(P)HX epimerase activity"/>
    <property type="evidence" value="ECO:0007669"/>
    <property type="project" value="UniProtKB-UniRule"/>
</dbReference>
<dbReference type="InterPro" id="IPR030677">
    <property type="entry name" value="Nnr"/>
</dbReference>
<sequence>MISAKMMGVVDENAEALGVPRKQLMESSGNAVARVVRDVAESGSSVTLVCGRGNNGGDAFAAARFLEGYDVRVLLLGREESITTDIARENWAALKETDIDAEAVRDSRDLDLGDPDVVVDAMLGTGITGDLREPEATAAGSINELDATVVAVDVPSGVDADTGEAAGNAVDADHVVTFHDEKPGLSALDADVRVADIGIPEAAERFTGPGYLSLLSRDPNSHKGQNGDVLVVGGGPFTGAPALSTEAAFRAGADLVNTATPESVKTVLQTYGEDLMVRGLPGDHLKPEHVDELLDLAEGKHAVAIGPGLGTDEETLAAVRQFFEQFDGNAVVDADALHAIPDVDTDADLVCTPNGHELEEMGCDAADERDQRAEDVRGFAEELGHVVVAKGPEDIVSDGDRVVVNRVGNSGMTVGGTGDILTGITASFRATLDPFTAAVAATWVNGRAGDLAYEKRGNGFVASDMVEEVPYAMRRDTDLADDTR</sequence>
<evidence type="ECO:0000256" key="10">
    <source>
        <dbReference type="ARBA" id="ARBA00023027"/>
    </source>
</evidence>
<dbReference type="SUPFAM" id="SSF53613">
    <property type="entry name" value="Ribokinase-like"/>
    <property type="match status" value="1"/>
</dbReference>
<dbReference type="InterPro" id="IPR004443">
    <property type="entry name" value="YjeF_N_dom"/>
</dbReference>
<dbReference type="Pfam" id="PF01256">
    <property type="entry name" value="Carb_kinase"/>
    <property type="match status" value="1"/>
</dbReference>
<evidence type="ECO:0000256" key="13">
    <source>
        <dbReference type="ARBA" id="ARBA00023268"/>
    </source>
</evidence>
<evidence type="ECO:0000256" key="19">
    <source>
        <dbReference type="PIRNR" id="PIRNR017184"/>
    </source>
</evidence>
<proteinExistence type="inferred from homology"/>
<comment type="catalytic activity">
    <reaction evidence="15 17 19">
        <text>(6S)-NADHX + ADP = AMP + phosphate + NADH + H(+)</text>
        <dbReference type="Rhea" id="RHEA:32223"/>
        <dbReference type="ChEBI" id="CHEBI:15378"/>
        <dbReference type="ChEBI" id="CHEBI:43474"/>
        <dbReference type="ChEBI" id="CHEBI:57945"/>
        <dbReference type="ChEBI" id="CHEBI:64074"/>
        <dbReference type="ChEBI" id="CHEBI:456215"/>
        <dbReference type="ChEBI" id="CHEBI:456216"/>
        <dbReference type="EC" id="4.2.1.136"/>
    </reaction>
</comment>
<keyword evidence="23" id="KW-1185">Reference proteome</keyword>
<protein>
    <recommendedName>
        <fullName evidence="19">Bifunctional NAD(P)H-hydrate repair enzyme</fullName>
    </recommendedName>
    <alternativeName>
        <fullName evidence="19">Nicotinamide nucleotide repair protein</fullName>
    </alternativeName>
    <domain>
        <recommendedName>
            <fullName evidence="19">ADP-dependent (S)-NAD(P)H-hydrate dehydratase</fullName>
            <ecNumber evidence="19">4.2.1.136</ecNumber>
        </recommendedName>
        <alternativeName>
            <fullName evidence="19">ADP-dependent NAD(P)HX dehydratase</fullName>
        </alternativeName>
    </domain>
    <domain>
        <recommendedName>
            <fullName evidence="19">NAD(P)H-hydrate epimerase</fullName>
            <ecNumber evidence="19">5.1.99.6</ecNumber>
        </recommendedName>
    </domain>
</protein>
<evidence type="ECO:0000313" key="23">
    <source>
        <dbReference type="Proteomes" id="UP001595921"/>
    </source>
</evidence>
<dbReference type="InterPro" id="IPR000631">
    <property type="entry name" value="CARKD"/>
</dbReference>
<evidence type="ECO:0000256" key="14">
    <source>
        <dbReference type="ARBA" id="ARBA00025153"/>
    </source>
</evidence>
<dbReference type="SUPFAM" id="SSF64153">
    <property type="entry name" value="YjeF N-terminal domain-like"/>
    <property type="match status" value="1"/>
</dbReference>
<dbReference type="GO" id="GO:0052855">
    <property type="term" value="F:ADP-dependent NAD(P)H-hydrate dehydratase activity"/>
    <property type="evidence" value="ECO:0007669"/>
    <property type="project" value="UniProtKB-UniRule"/>
</dbReference>
<evidence type="ECO:0000256" key="12">
    <source>
        <dbReference type="ARBA" id="ARBA00023239"/>
    </source>
</evidence>
<comment type="cofactor">
    <cofactor evidence="18 19">
        <name>K(+)</name>
        <dbReference type="ChEBI" id="CHEBI:29103"/>
    </cofactor>
    <text evidence="18 19">Binds 1 potassium ion per subunit.</text>
</comment>
<evidence type="ECO:0000256" key="6">
    <source>
        <dbReference type="ARBA" id="ARBA00022741"/>
    </source>
</evidence>
<feature type="binding site" evidence="18">
    <location>
        <position position="120"/>
    </location>
    <ligand>
        <name>K(+)</name>
        <dbReference type="ChEBI" id="CHEBI:29103"/>
    </ligand>
</feature>
<reference evidence="22 23" key="1">
    <citation type="journal article" date="2019" name="Int. J. Syst. Evol. Microbiol.">
        <title>The Global Catalogue of Microorganisms (GCM) 10K type strain sequencing project: providing services to taxonomists for standard genome sequencing and annotation.</title>
        <authorList>
            <consortium name="The Broad Institute Genomics Platform"/>
            <consortium name="The Broad Institute Genome Sequencing Center for Infectious Disease"/>
            <person name="Wu L."/>
            <person name="Ma J."/>
        </authorList>
    </citation>
    <scope>NUCLEOTIDE SEQUENCE [LARGE SCALE GENOMIC DNA]</scope>
    <source>
        <strain evidence="22 23">CGMCC 1.12553</strain>
    </source>
</reference>
<evidence type="ECO:0000256" key="8">
    <source>
        <dbReference type="ARBA" id="ARBA00022857"/>
    </source>
</evidence>
<keyword evidence="9 18" id="KW-0630">Potassium</keyword>
<dbReference type="AlphaFoldDB" id="A0ABD5P6I9"/>
<comment type="catalytic activity">
    <reaction evidence="16 17 19">
        <text>(6S)-NADPHX + ADP = AMP + phosphate + NADPH + H(+)</text>
        <dbReference type="Rhea" id="RHEA:32235"/>
        <dbReference type="ChEBI" id="CHEBI:15378"/>
        <dbReference type="ChEBI" id="CHEBI:43474"/>
        <dbReference type="ChEBI" id="CHEBI:57783"/>
        <dbReference type="ChEBI" id="CHEBI:64076"/>
        <dbReference type="ChEBI" id="CHEBI:456215"/>
        <dbReference type="ChEBI" id="CHEBI:456216"/>
        <dbReference type="EC" id="4.2.1.136"/>
    </reaction>
</comment>
<evidence type="ECO:0000259" key="20">
    <source>
        <dbReference type="PROSITE" id="PS51383"/>
    </source>
</evidence>
<evidence type="ECO:0000256" key="15">
    <source>
        <dbReference type="ARBA" id="ARBA00048238"/>
    </source>
</evidence>
<dbReference type="PROSITE" id="PS51385">
    <property type="entry name" value="YJEF_N"/>
    <property type="match status" value="1"/>
</dbReference>
<dbReference type="RefSeq" id="WP_267624699.1">
    <property type="nucleotide sequence ID" value="NZ_JAODIW010000010.1"/>
</dbReference>
<feature type="binding site" evidence="18">
    <location>
        <position position="55"/>
    </location>
    <ligand>
        <name>K(+)</name>
        <dbReference type="ChEBI" id="CHEBI:29103"/>
    </ligand>
</feature>
<dbReference type="GO" id="GO:0005524">
    <property type="term" value="F:ATP binding"/>
    <property type="evidence" value="ECO:0007669"/>
    <property type="project" value="UniProtKB-UniRule"/>
</dbReference>
<dbReference type="PROSITE" id="PS01049">
    <property type="entry name" value="YJEF_C_1"/>
    <property type="match status" value="1"/>
</dbReference>
<evidence type="ECO:0000256" key="3">
    <source>
        <dbReference type="ARBA" id="ARBA00006001"/>
    </source>
</evidence>
<comment type="similarity">
    <text evidence="3 19">In the N-terminal section; belongs to the NnrE/AIBP family.</text>
</comment>
<evidence type="ECO:0000256" key="2">
    <source>
        <dbReference type="ARBA" id="ARBA00000909"/>
    </source>
</evidence>
<dbReference type="PROSITE" id="PS51383">
    <property type="entry name" value="YJEF_C_3"/>
    <property type="match status" value="1"/>
</dbReference>
<evidence type="ECO:0000256" key="11">
    <source>
        <dbReference type="ARBA" id="ARBA00023235"/>
    </source>
</evidence>
<comment type="catalytic activity">
    <reaction evidence="2 18 19">
        <text>(6R)-NADPHX = (6S)-NADPHX</text>
        <dbReference type="Rhea" id="RHEA:32227"/>
        <dbReference type="ChEBI" id="CHEBI:64076"/>
        <dbReference type="ChEBI" id="CHEBI:64077"/>
        <dbReference type="EC" id="5.1.99.6"/>
    </reaction>
</comment>
<dbReference type="InterPro" id="IPR036652">
    <property type="entry name" value="YjeF_N_dom_sf"/>
</dbReference>
<dbReference type="GO" id="GO:0046872">
    <property type="term" value="F:metal ion binding"/>
    <property type="evidence" value="ECO:0007669"/>
    <property type="project" value="UniProtKB-UniRule"/>
</dbReference>
<feature type="domain" description="YjeF C-terminal" evidence="20">
    <location>
        <begin position="207"/>
        <end position="476"/>
    </location>
</feature>
<keyword evidence="10 17" id="KW-0520">NAD</keyword>